<evidence type="ECO:0000313" key="5">
    <source>
        <dbReference type="Proteomes" id="UP000095332"/>
    </source>
</evidence>
<dbReference type="Pfam" id="PF00550">
    <property type="entry name" value="PP-binding"/>
    <property type="match status" value="1"/>
</dbReference>
<dbReference type="Proteomes" id="UP000471216">
    <property type="component" value="Unassembled WGS sequence"/>
</dbReference>
<feature type="domain" description="Carrier" evidence="1">
    <location>
        <begin position="1"/>
        <end position="72"/>
    </location>
</feature>
<dbReference type="Gene3D" id="1.10.1200.10">
    <property type="entry name" value="ACP-like"/>
    <property type="match status" value="1"/>
</dbReference>
<dbReference type="EMBL" id="WKMW01000023">
    <property type="protein sequence ID" value="MRY86338.1"/>
    <property type="molecule type" value="Genomic_DNA"/>
</dbReference>
<accession>A0A174X185</accession>
<evidence type="ECO:0000313" key="7">
    <source>
        <dbReference type="Proteomes" id="UP000471216"/>
    </source>
</evidence>
<evidence type="ECO:0000313" key="6">
    <source>
        <dbReference type="Proteomes" id="UP000450599"/>
    </source>
</evidence>
<evidence type="ECO:0000313" key="2">
    <source>
        <dbReference type="EMBL" id="CUQ53283.1"/>
    </source>
</evidence>
<dbReference type="EMBL" id="CZBM01000020">
    <property type="protein sequence ID" value="CUQ53283.1"/>
    <property type="molecule type" value="Genomic_DNA"/>
</dbReference>
<dbReference type="AlphaFoldDB" id="A0A174X185"/>
<sequence>MEEKILCVLKNVLGLESVTKALSQLNCDKWDSLRHLNLIVELESEFGVEFDPEEIAEIKSFEDIKRLLKGKIGQSYSL</sequence>
<organism evidence="2 5">
    <name type="scientific">Parabacteroides distasonis</name>
    <dbReference type="NCBI Taxonomy" id="823"/>
    <lineage>
        <taxon>Bacteria</taxon>
        <taxon>Pseudomonadati</taxon>
        <taxon>Bacteroidota</taxon>
        <taxon>Bacteroidia</taxon>
        <taxon>Bacteroidales</taxon>
        <taxon>Tannerellaceae</taxon>
        <taxon>Parabacteroides</taxon>
    </lineage>
</organism>
<reference evidence="6 7" key="2">
    <citation type="journal article" date="2019" name="Nat. Med.">
        <title>A library of human gut bacterial isolates paired with longitudinal multiomics data enables mechanistic microbiome research.</title>
        <authorList>
            <person name="Poyet M."/>
            <person name="Groussin M."/>
            <person name="Gibbons S.M."/>
            <person name="Avila-Pacheco J."/>
            <person name="Jiang X."/>
            <person name="Kearney S.M."/>
            <person name="Perrotta A.R."/>
            <person name="Berdy B."/>
            <person name="Zhao S."/>
            <person name="Lieberman T.D."/>
            <person name="Swanson P.K."/>
            <person name="Smith M."/>
            <person name="Roesemann S."/>
            <person name="Alexander J.E."/>
            <person name="Rich S.A."/>
            <person name="Livny J."/>
            <person name="Vlamakis H."/>
            <person name="Clish C."/>
            <person name="Bullock K."/>
            <person name="Deik A."/>
            <person name="Scott J."/>
            <person name="Pierce K.A."/>
            <person name="Xavier R.J."/>
            <person name="Alm E.J."/>
        </authorList>
    </citation>
    <scope>NUCLEOTIDE SEQUENCE [LARGE SCALE GENOMIC DNA]</scope>
    <source>
        <strain evidence="4 7">BIOML-A10</strain>
        <strain evidence="3 6">BIOML-A11</strain>
    </source>
</reference>
<dbReference type="EMBL" id="WKMX01000021">
    <property type="protein sequence ID" value="MRZ08236.1"/>
    <property type="molecule type" value="Genomic_DNA"/>
</dbReference>
<dbReference type="PROSITE" id="PS50075">
    <property type="entry name" value="CARRIER"/>
    <property type="match status" value="1"/>
</dbReference>
<dbReference type="InterPro" id="IPR036736">
    <property type="entry name" value="ACP-like_sf"/>
</dbReference>
<name>A0A174X185_PARDI</name>
<evidence type="ECO:0000259" key="1">
    <source>
        <dbReference type="PROSITE" id="PS50075"/>
    </source>
</evidence>
<protein>
    <submittedName>
        <fullName evidence="2">Acyl carrier protein</fullName>
    </submittedName>
</protein>
<dbReference type="Proteomes" id="UP000450599">
    <property type="component" value="Unassembled WGS sequence"/>
</dbReference>
<gene>
    <name evidence="2" type="ORF">ERS852560_03868</name>
    <name evidence="4" type="ORF">GKD54_18920</name>
    <name evidence="3" type="ORF">GKD58_19160</name>
</gene>
<dbReference type="Proteomes" id="UP000095332">
    <property type="component" value="Unassembled WGS sequence"/>
</dbReference>
<evidence type="ECO:0000313" key="3">
    <source>
        <dbReference type="EMBL" id="MRY86338.1"/>
    </source>
</evidence>
<dbReference type="SUPFAM" id="SSF47336">
    <property type="entry name" value="ACP-like"/>
    <property type="match status" value="1"/>
</dbReference>
<reference evidence="2 5" key="1">
    <citation type="submission" date="2015-09" db="EMBL/GenBank/DDBJ databases">
        <authorList>
            <consortium name="Pathogen Informatics"/>
        </authorList>
    </citation>
    <scope>NUCLEOTIDE SEQUENCE [LARGE SCALE GENOMIC DNA]</scope>
    <source>
        <strain evidence="2 5">2789STDY5834948</strain>
    </source>
</reference>
<dbReference type="InterPro" id="IPR009081">
    <property type="entry name" value="PP-bd_ACP"/>
</dbReference>
<dbReference type="RefSeq" id="WP_057329411.1">
    <property type="nucleotide sequence ID" value="NZ_CZBM01000020.1"/>
</dbReference>
<evidence type="ECO:0000313" key="4">
    <source>
        <dbReference type="EMBL" id="MRZ08236.1"/>
    </source>
</evidence>
<proteinExistence type="predicted"/>